<accession>A0A2K3M5K1</accession>
<reference evidence="1 2" key="2">
    <citation type="journal article" date="2017" name="Front. Plant Sci.">
        <title>Gene Classification and Mining of Molecular Markers Useful in Red Clover (Trifolium pratense) Breeding.</title>
        <authorList>
            <person name="Istvanek J."/>
            <person name="Dluhosova J."/>
            <person name="Dluhos P."/>
            <person name="Patkova L."/>
            <person name="Nedelnik J."/>
            <person name="Repkova J."/>
        </authorList>
    </citation>
    <scope>NUCLEOTIDE SEQUENCE [LARGE SCALE GENOMIC DNA]</scope>
    <source>
        <strain evidence="2">cv. Tatra</strain>
        <tissue evidence="1">Young leaves</tissue>
    </source>
</reference>
<protein>
    <submittedName>
        <fullName evidence="1">Uncharacterized protein</fullName>
    </submittedName>
</protein>
<proteinExistence type="predicted"/>
<gene>
    <name evidence="1" type="ORF">L195_g042125</name>
</gene>
<organism evidence="1 2">
    <name type="scientific">Trifolium pratense</name>
    <name type="common">Red clover</name>
    <dbReference type="NCBI Taxonomy" id="57577"/>
    <lineage>
        <taxon>Eukaryota</taxon>
        <taxon>Viridiplantae</taxon>
        <taxon>Streptophyta</taxon>
        <taxon>Embryophyta</taxon>
        <taxon>Tracheophyta</taxon>
        <taxon>Spermatophyta</taxon>
        <taxon>Magnoliopsida</taxon>
        <taxon>eudicotyledons</taxon>
        <taxon>Gunneridae</taxon>
        <taxon>Pentapetalae</taxon>
        <taxon>rosids</taxon>
        <taxon>fabids</taxon>
        <taxon>Fabales</taxon>
        <taxon>Fabaceae</taxon>
        <taxon>Papilionoideae</taxon>
        <taxon>50 kb inversion clade</taxon>
        <taxon>NPAAA clade</taxon>
        <taxon>Hologalegina</taxon>
        <taxon>IRL clade</taxon>
        <taxon>Trifolieae</taxon>
        <taxon>Trifolium</taxon>
    </lineage>
</organism>
<dbReference type="EMBL" id="ASHM01050194">
    <property type="protein sequence ID" value="PNX86049.1"/>
    <property type="molecule type" value="Genomic_DNA"/>
</dbReference>
<dbReference type="Proteomes" id="UP000236291">
    <property type="component" value="Unassembled WGS sequence"/>
</dbReference>
<sequence>MKTTTDCPACARIHENRDLKKIPFEDESPCNCADQQCLIAQNSNETVGWNQPHKGSKDGGIAIPKKSIAPPQYRSYIATEKFGLSGRQRL</sequence>
<dbReference type="AlphaFoldDB" id="A0A2K3M5K1"/>
<evidence type="ECO:0000313" key="1">
    <source>
        <dbReference type="EMBL" id="PNX86049.1"/>
    </source>
</evidence>
<comment type="caution">
    <text evidence="1">The sequence shown here is derived from an EMBL/GenBank/DDBJ whole genome shotgun (WGS) entry which is preliminary data.</text>
</comment>
<name>A0A2K3M5K1_TRIPR</name>
<reference evidence="1 2" key="1">
    <citation type="journal article" date="2014" name="Am. J. Bot.">
        <title>Genome assembly and annotation for red clover (Trifolium pratense; Fabaceae).</title>
        <authorList>
            <person name="Istvanek J."/>
            <person name="Jaros M."/>
            <person name="Krenek A."/>
            <person name="Repkova J."/>
        </authorList>
    </citation>
    <scope>NUCLEOTIDE SEQUENCE [LARGE SCALE GENOMIC DNA]</scope>
    <source>
        <strain evidence="2">cv. Tatra</strain>
        <tissue evidence="1">Young leaves</tissue>
    </source>
</reference>
<evidence type="ECO:0000313" key="2">
    <source>
        <dbReference type="Proteomes" id="UP000236291"/>
    </source>
</evidence>